<keyword evidence="2" id="KW-0808">Transferase</keyword>
<dbReference type="Pfam" id="PF08241">
    <property type="entry name" value="Methyltransf_11"/>
    <property type="match status" value="1"/>
</dbReference>
<dbReference type="Proteomes" id="UP000240728">
    <property type="component" value="Unassembled WGS sequence"/>
</dbReference>
<evidence type="ECO:0000313" key="3">
    <source>
        <dbReference type="Proteomes" id="UP000240728"/>
    </source>
</evidence>
<gene>
    <name evidence="2" type="ORF">C0W53_07955</name>
</gene>
<dbReference type="Gene3D" id="3.40.50.150">
    <property type="entry name" value="Vaccinia Virus protein VP39"/>
    <property type="match status" value="1"/>
</dbReference>
<keyword evidence="3" id="KW-1185">Reference proteome</keyword>
<reference evidence="2 3" key="1">
    <citation type="submission" date="2018-01" db="EMBL/GenBank/DDBJ databases">
        <title>Whole genome sequencing of Histamine producing bacteria.</title>
        <authorList>
            <person name="Butler K."/>
        </authorList>
    </citation>
    <scope>NUCLEOTIDE SEQUENCE [LARGE SCALE GENOMIC DNA]</scope>
    <source>
        <strain evidence="2 3">A1-4</strain>
    </source>
</reference>
<keyword evidence="2" id="KW-0489">Methyltransferase</keyword>
<dbReference type="GO" id="GO:0008757">
    <property type="term" value="F:S-adenosylmethionine-dependent methyltransferase activity"/>
    <property type="evidence" value="ECO:0007669"/>
    <property type="project" value="InterPro"/>
</dbReference>
<dbReference type="AlphaFoldDB" id="A0AAX0YUL1"/>
<protein>
    <submittedName>
        <fullName evidence="2">Methyltransferase domain-containing protein</fullName>
    </submittedName>
</protein>
<comment type="caution">
    <text evidence="2">The sequence shown here is derived from an EMBL/GenBank/DDBJ whole genome shotgun (WGS) entry which is preliminary data.</text>
</comment>
<name>A0AAX0YUL1_9GAMM</name>
<organism evidence="2 3">
    <name type="scientific">Photobacterium kishitanii</name>
    <dbReference type="NCBI Taxonomy" id="318456"/>
    <lineage>
        <taxon>Bacteria</taxon>
        <taxon>Pseudomonadati</taxon>
        <taxon>Pseudomonadota</taxon>
        <taxon>Gammaproteobacteria</taxon>
        <taxon>Vibrionales</taxon>
        <taxon>Vibrionaceae</taxon>
        <taxon>Photobacterium</taxon>
    </lineage>
</organism>
<dbReference type="GO" id="GO:0032259">
    <property type="term" value="P:methylation"/>
    <property type="evidence" value="ECO:0007669"/>
    <property type="project" value="UniProtKB-KW"/>
</dbReference>
<feature type="domain" description="Methyltransferase type 11" evidence="1">
    <location>
        <begin position="71"/>
        <end position="119"/>
    </location>
</feature>
<dbReference type="EMBL" id="PYOZ01000004">
    <property type="protein sequence ID" value="PSX45162.1"/>
    <property type="molecule type" value="Genomic_DNA"/>
</dbReference>
<sequence>MINIKITKGLRTALINLKREIIFAFRHRIGIKIARKYRSQVKLKLNIGCGKKLKEGWVNIDLKPFADLTLDVREPLPFTDNSCSFIYSEHFLEHLEYPNQAYSFLRECYRVLDQDGKFSVAVPDTEWPITEYLNIRNDNYFEIAKKKWHPDWCVTRLEHINHHFREYHDHKFAYDYETLEHILHKVGFSLVYKREYDPQLDCPVRQLGTLYAVASKLKKVNDVK</sequence>
<evidence type="ECO:0000313" key="2">
    <source>
        <dbReference type="EMBL" id="PSX45162.1"/>
    </source>
</evidence>
<proteinExistence type="predicted"/>
<evidence type="ECO:0000259" key="1">
    <source>
        <dbReference type="Pfam" id="PF08241"/>
    </source>
</evidence>
<dbReference type="InterPro" id="IPR029063">
    <property type="entry name" value="SAM-dependent_MTases_sf"/>
</dbReference>
<dbReference type="SUPFAM" id="SSF53335">
    <property type="entry name" value="S-adenosyl-L-methionine-dependent methyltransferases"/>
    <property type="match status" value="1"/>
</dbReference>
<dbReference type="InterPro" id="IPR013216">
    <property type="entry name" value="Methyltransf_11"/>
</dbReference>
<dbReference type="RefSeq" id="WP_045044176.1">
    <property type="nucleotide sequence ID" value="NZ_JZTB01000066.1"/>
</dbReference>
<accession>A0AAX0YUL1</accession>